<comment type="caution">
    <text evidence="1">The sequence shown here is derived from an EMBL/GenBank/DDBJ whole genome shotgun (WGS) entry which is preliminary data.</text>
</comment>
<name>A0A5J9VXY6_9POAL</name>
<evidence type="ECO:0000313" key="1">
    <source>
        <dbReference type="EMBL" id="TVU41109.1"/>
    </source>
</evidence>
<proteinExistence type="predicted"/>
<gene>
    <name evidence="1" type="ORF">EJB05_14603</name>
</gene>
<keyword evidence="2" id="KW-1185">Reference proteome</keyword>
<dbReference type="AlphaFoldDB" id="A0A5J9VXY6"/>
<dbReference type="Gramene" id="TVU41109">
    <property type="protein sequence ID" value="TVU41109"/>
    <property type="gene ID" value="EJB05_14603"/>
</dbReference>
<protein>
    <submittedName>
        <fullName evidence="1">Uncharacterized protein</fullName>
    </submittedName>
</protein>
<sequence length="152" mass="16536">MRPSSLPSNVGHLLDLWFIRSSVPAHRKRKMTPAGQGRSERARAAELAVAGGRARDRRIRRGKLLRSPTENQNDSVWEHEGSIYPGFVRKYCKKTGKEGGATSDHCLAGYSRSTVILYCLVYIPAQQSGLDSNLPGAKMDNGGVAAAGPVLF</sequence>
<organism evidence="1 2">
    <name type="scientific">Eragrostis curvula</name>
    <name type="common">weeping love grass</name>
    <dbReference type="NCBI Taxonomy" id="38414"/>
    <lineage>
        <taxon>Eukaryota</taxon>
        <taxon>Viridiplantae</taxon>
        <taxon>Streptophyta</taxon>
        <taxon>Embryophyta</taxon>
        <taxon>Tracheophyta</taxon>
        <taxon>Spermatophyta</taxon>
        <taxon>Magnoliopsida</taxon>
        <taxon>Liliopsida</taxon>
        <taxon>Poales</taxon>
        <taxon>Poaceae</taxon>
        <taxon>PACMAD clade</taxon>
        <taxon>Chloridoideae</taxon>
        <taxon>Eragrostideae</taxon>
        <taxon>Eragrostidinae</taxon>
        <taxon>Eragrostis</taxon>
    </lineage>
</organism>
<evidence type="ECO:0000313" key="2">
    <source>
        <dbReference type="Proteomes" id="UP000324897"/>
    </source>
</evidence>
<reference evidence="1 2" key="1">
    <citation type="journal article" date="2019" name="Sci. Rep.">
        <title>A high-quality genome of Eragrostis curvula grass provides insights into Poaceae evolution and supports new strategies to enhance forage quality.</title>
        <authorList>
            <person name="Carballo J."/>
            <person name="Santos B.A.C.M."/>
            <person name="Zappacosta D."/>
            <person name="Garbus I."/>
            <person name="Selva J.P."/>
            <person name="Gallo C.A."/>
            <person name="Diaz A."/>
            <person name="Albertini E."/>
            <person name="Caccamo M."/>
            <person name="Echenique V."/>
        </authorList>
    </citation>
    <scope>NUCLEOTIDE SEQUENCE [LARGE SCALE GENOMIC DNA]</scope>
    <source>
        <strain evidence="2">cv. Victoria</strain>
        <tissue evidence="1">Leaf</tissue>
    </source>
</reference>
<feature type="non-terminal residue" evidence="1">
    <location>
        <position position="1"/>
    </location>
</feature>
<dbReference type="EMBL" id="RWGY01000007">
    <property type="protein sequence ID" value="TVU41109.1"/>
    <property type="molecule type" value="Genomic_DNA"/>
</dbReference>
<dbReference type="Proteomes" id="UP000324897">
    <property type="component" value="Chromosome 4"/>
</dbReference>
<accession>A0A5J9VXY6</accession>